<evidence type="ECO:0000313" key="7">
    <source>
        <dbReference type="Proteomes" id="UP001291623"/>
    </source>
</evidence>
<dbReference type="Pfam" id="PF00487">
    <property type="entry name" value="FA_desaturase"/>
    <property type="match status" value="1"/>
</dbReference>
<dbReference type="Proteomes" id="UP001291623">
    <property type="component" value="Unassembled WGS sequence"/>
</dbReference>
<accession>A0AAE1RLB5</accession>
<keyword evidence="7" id="KW-1185">Reference proteome</keyword>
<protein>
    <recommendedName>
        <fullName evidence="5">Fatty acid desaturase domain-containing protein</fullName>
    </recommendedName>
</protein>
<keyword evidence="4" id="KW-0472">Membrane</keyword>
<evidence type="ECO:0000256" key="1">
    <source>
        <dbReference type="ARBA" id="ARBA00004370"/>
    </source>
</evidence>
<gene>
    <name evidence="6" type="ORF">RND71_026703</name>
</gene>
<organism evidence="6 7">
    <name type="scientific">Anisodus tanguticus</name>
    <dbReference type="NCBI Taxonomy" id="243964"/>
    <lineage>
        <taxon>Eukaryota</taxon>
        <taxon>Viridiplantae</taxon>
        <taxon>Streptophyta</taxon>
        <taxon>Embryophyta</taxon>
        <taxon>Tracheophyta</taxon>
        <taxon>Spermatophyta</taxon>
        <taxon>Magnoliopsida</taxon>
        <taxon>eudicotyledons</taxon>
        <taxon>Gunneridae</taxon>
        <taxon>Pentapetalae</taxon>
        <taxon>asterids</taxon>
        <taxon>lamiids</taxon>
        <taxon>Solanales</taxon>
        <taxon>Solanaceae</taxon>
        <taxon>Solanoideae</taxon>
        <taxon>Hyoscyameae</taxon>
        <taxon>Anisodus</taxon>
    </lineage>
</organism>
<evidence type="ECO:0000256" key="3">
    <source>
        <dbReference type="ARBA" id="ARBA00023002"/>
    </source>
</evidence>
<feature type="domain" description="Fatty acid desaturase" evidence="5">
    <location>
        <begin position="48"/>
        <end position="131"/>
    </location>
</feature>
<evidence type="ECO:0000259" key="5">
    <source>
        <dbReference type="Pfam" id="PF00487"/>
    </source>
</evidence>
<dbReference type="InterPro" id="IPR012171">
    <property type="entry name" value="Fatty_acid_desaturase"/>
</dbReference>
<evidence type="ECO:0000256" key="2">
    <source>
        <dbReference type="ARBA" id="ARBA00009295"/>
    </source>
</evidence>
<comment type="similarity">
    <text evidence="2">Belongs to the fatty acid desaturase type 1 family.</text>
</comment>
<dbReference type="GO" id="GO:0016491">
    <property type="term" value="F:oxidoreductase activity"/>
    <property type="evidence" value="ECO:0007669"/>
    <property type="project" value="UniProtKB-KW"/>
</dbReference>
<reference evidence="6" key="1">
    <citation type="submission" date="2023-12" db="EMBL/GenBank/DDBJ databases">
        <title>Genome assembly of Anisodus tanguticus.</title>
        <authorList>
            <person name="Wang Y.-J."/>
        </authorList>
    </citation>
    <scope>NUCLEOTIDE SEQUENCE</scope>
    <source>
        <strain evidence="6">KB-2021</strain>
        <tissue evidence="6">Leaf</tissue>
    </source>
</reference>
<comment type="caution">
    <text evidence="6">The sequence shown here is derived from an EMBL/GenBank/DDBJ whole genome shotgun (WGS) entry which is preliminary data.</text>
</comment>
<evidence type="ECO:0000256" key="4">
    <source>
        <dbReference type="SAM" id="Phobius"/>
    </source>
</evidence>
<dbReference type="InterPro" id="IPR005804">
    <property type="entry name" value="FA_desaturase_dom"/>
</dbReference>
<keyword evidence="3" id="KW-0560">Oxidoreductase</keyword>
<dbReference type="PANTHER" id="PTHR32100">
    <property type="entry name" value="OMEGA-6 FATTY ACID DESATURASE, CHLOROPLASTIC"/>
    <property type="match status" value="1"/>
</dbReference>
<comment type="subcellular location">
    <subcellularLocation>
        <location evidence="1">Membrane</location>
    </subcellularLocation>
</comment>
<dbReference type="AlphaFoldDB" id="A0AAE1RLB5"/>
<feature type="transmembrane region" description="Helical" evidence="4">
    <location>
        <begin position="79"/>
        <end position="100"/>
    </location>
</feature>
<dbReference type="GO" id="GO:0006629">
    <property type="term" value="P:lipid metabolic process"/>
    <property type="evidence" value="ECO:0007669"/>
    <property type="project" value="InterPro"/>
</dbReference>
<evidence type="ECO:0000313" key="6">
    <source>
        <dbReference type="EMBL" id="KAK4354509.1"/>
    </source>
</evidence>
<name>A0AAE1RLB5_9SOLA</name>
<keyword evidence="4" id="KW-0812">Transmembrane</keyword>
<dbReference type="EMBL" id="JAVYJV010000014">
    <property type="protein sequence ID" value="KAK4354509.1"/>
    <property type="molecule type" value="Genomic_DNA"/>
</dbReference>
<feature type="transmembrane region" description="Helical" evidence="4">
    <location>
        <begin position="49"/>
        <end position="67"/>
    </location>
</feature>
<proteinExistence type="inferred from homology"/>
<sequence>MSQRLKKWCIVSMVETAKSEIKHGKSNSTFTRPANNVSKNWFQPGHTPWSIYWIVQGCVCIGIWVIAHECGHQAFSDYPWINDTVGLILHSALLAPYFSWKYSHRHHHSNTGSLERDENYVPKFKSQLRWYTKVYPTTR</sequence>
<keyword evidence="4" id="KW-1133">Transmembrane helix</keyword>
<dbReference type="GO" id="GO:0016020">
    <property type="term" value="C:membrane"/>
    <property type="evidence" value="ECO:0007669"/>
    <property type="project" value="UniProtKB-SubCell"/>
</dbReference>